<keyword evidence="1" id="KW-1133">Transmembrane helix</keyword>
<organism evidence="2 3">
    <name type="scientific">Neisseria polysaccharea</name>
    <dbReference type="NCBI Taxonomy" id="489"/>
    <lineage>
        <taxon>Bacteria</taxon>
        <taxon>Pseudomonadati</taxon>
        <taxon>Pseudomonadota</taxon>
        <taxon>Betaproteobacteria</taxon>
        <taxon>Neisseriales</taxon>
        <taxon>Neisseriaceae</taxon>
        <taxon>Neisseria</taxon>
    </lineage>
</organism>
<gene>
    <name evidence="2" type="ORF">ABM124_09815</name>
</gene>
<evidence type="ECO:0008006" key="4">
    <source>
        <dbReference type="Google" id="ProtNLM"/>
    </source>
</evidence>
<name>A0ABV1JM69_NEIPO</name>
<sequence length="94" mass="10554">MGYQVGRICYRTEKEATDVVMSQVIPSFDKDGNLNLPQYNGRDWVYRQQAVKMSFPYCKYGEYAEFGAYAGKTLAGASAIVFAIIVLLKAIKII</sequence>
<dbReference type="RefSeq" id="WP_065826238.1">
    <property type="nucleotide sequence ID" value="NZ_JBECZB010000016.1"/>
</dbReference>
<accession>A0ABV1JM69</accession>
<keyword evidence="3" id="KW-1185">Reference proteome</keyword>
<reference evidence="2 3" key="1">
    <citation type="submission" date="2024-05" db="EMBL/GenBank/DDBJ databases">
        <authorList>
            <person name="Matzinger S.R."/>
            <person name="Bankers L."/>
            <person name="Rossheim A."/>
            <person name="Hetherington-Rauth M.C."/>
            <person name="Smith A."/>
            <person name="Baird S."/>
            <person name="Polanco D."/>
        </authorList>
    </citation>
    <scope>NUCLEOTIDE SEQUENCE [LARGE SCALE GENOMIC DNA]</scope>
    <source>
        <strain evidence="2 3">2024CJ-00066</strain>
    </source>
</reference>
<evidence type="ECO:0000256" key="1">
    <source>
        <dbReference type="SAM" id="Phobius"/>
    </source>
</evidence>
<feature type="transmembrane region" description="Helical" evidence="1">
    <location>
        <begin position="69"/>
        <end position="88"/>
    </location>
</feature>
<comment type="caution">
    <text evidence="2">The sequence shown here is derived from an EMBL/GenBank/DDBJ whole genome shotgun (WGS) entry which is preliminary data.</text>
</comment>
<dbReference type="Proteomes" id="UP001447151">
    <property type="component" value="Unassembled WGS sequence"/>
</dbReference>
<evidence type="ECO:0000313" key="2">
    <source>
        <dbReference type="EMBL" id="MEQ3511574.1"/>
    </source>
</evidence>
<proteinExistence type="predicted"/>
<keyword evidence="1" id="KW-0472">Membrane</keyword>
<protein>
    <recommendedName>
        <fullName evidence="4">Phage associated protein</fullName>
    </recommendedName>
</protein>
<dbReference type="EMBL" id="JBECZB010000016">
    <property type="protein sequence ID" value="MEQ3511574.1"/>
    <property type="molecule type" value="Genomic_DNA"/>
</dbReference>
<keyword evidence="1" id="KW-0812">Transmembrane</keyword>
<evidence type="ECO:0000313" key="3">
    <source>
        <dbReference type="Proteomes" id="UP001447151"/>
    </source>
</evidence>